<accession>A0A840QMS9</accession>
<evidence type="ECO:0000256" key="3">
    <source>
        <dbReference type="ARBA" id="ARBA00022801"/>
    </source>
</evidence>
<dbReference type="Pfam" id="PF01713">
    <property type="entry name" value="Smr"/>
    <property type="match status" value="1"/>
</dbReference>
<keyword evidence="12" id="KW-1185">Reference proteome</keyword>
<feature type="coiled-coil region" evidence="8">
    <location>
        <begin position="505"/>
        <end position="600"/>
    </location>
</feature>
<evidence type="ECO:0000256" key="4">
    <source>
        <dbReference type="ARBA" id="ARBA00022840"/>
    </source>
</evidence>
<dbReference type="CDD" id="cd06503">
    <property type="entry name" value="ATP-synt_Fo_b"/>
    <property type="match status" value="1"/>
</dbReference>
<keyword evidence="3 7" id="KW-0378">Hydrolase</keyword>
<dbReference type="HAMAP" id="MF_00092">
    <property type="entry name" value="MutS2"/>
    <property type="match status" value="1"/>
</dbReference>
<dbReference type="SUPFAM" id="SSF52540">
    <property type="entry name" value="P-loop containing nucleoside triphosphate hydrolases"/>
    <property type="match status" value="1"/>
</dbReference>
<comment type="caution">
    <text evidence="11">The sequence shown here is derived from an EMBL/GenBank/DDBJ whole genome shotgun (WGS) entry which is preliminary data.</text>
</comment>
<dbReference type="InterPro" id="IPR045076">
    <property type="entry name" value="MutS"/>
</dbReference>
<organism evidence="11 12">
    <name type="scientific">Texcoconibacillus texcoconensis</name>
    <dbReference type="NCBI Taxonomy" id="1095777"/>
    <lineage>
        <taxon>Bacteria</taxon>
        <taxon>Bacillati</taxon>
        <taxon>Bacillota</taxon>
        <taxon>Bacilli</taxon>
        <taxon>Bacillales</taxon>
        <taxon>Bacillaceae</taxon>
        <taxon>Texcoconibacillus</taxon>
    </lineage>
</organism>
<dbReference type="PROSITE" id="PS00486">
    <property type="entry name" value="DNA_MISMATCH_REPAIR_2"/>
    <property type="match status" value="1"/>
</dbReference>
<keyword evidence="6 7" id="KW-0238">DNA-binding</keyword>
<evidence type="ECO:0000256" key="8">
    <source>
        <dbReference type="SAM" id="Coils"/>
    </source>
</evidence>
<keyword evidence="4 7" id="KW-0067">ATP-binding</keyword>
<comment type="similarity">
    <text evidence="7">Belongs to the DNA mismatch repair MutS family. MutS2 subfamily.</text>
</comment>
<evidence type="ECO:0000313" key="11">
    <source>
        <dbReference type="EMBL" id="MBB5172685.1"/>
    </source>
</evidence>
<sequence>MLTRVSRILEYDKMKEQLKKHTTSTLGDEKVDQLEPMYDFEDVEFHQQSTYEGTKVLRLKGQVQLGGIRDIRASVKRAVIGGMLNEQELLDIASTIHASRRFKTYIEGLVDDEIDVPILQNHVEDIVPLTDAEREIKQSIDENGEVLDSASPQLRSIRQQIRQFESTVRSKLESITRSSNGRKMLSDAIVTIRNERYVLPVKQEYRTHFGGLVHDQSSSGATVFVEPESVVATNNQLREAKSKEAQEIDRILHELSQHIAEYEQELLTQLAIMTEIDFLFAKAFYSRELKAVQPTLNRDGQIDFQKARHPLIPQDEVVPIDVSLGSEYRSLVITGPNTGGKTVSLKTIGLLTLMAQSGLHIPCEEGSEASVFQNVFADIGDEQSIEQNLSTFSSHMTNIVDILDNVDHESLVLFDELGAGTDPTEGAALAISILDHVYDVGARVVATTHYSELKGYAYNRTGVMNASVEFDVETLKPTYRLLIGIPGRSNAFAISERLGLSSDVIEQAKGHINEETNQMETMIQTLEERRQQAEEAWEEAKQIRLEAENLQQDLETKWDQLEQNKDRLLEKQEQKAKEIVDEAKKEAETIISELRDIQKQNPAIKDHELIEKKKRLEQAAPDQERKKKPASKPKKAGQDVKLLPGDEVKVLSLEQKGHIVEQVSDKEYEVQLGIMKMKVPKKDLQYIDRPKPIEKKPLATVRGSQQHVSAELDLRGERYEDAVLRVEKYIDDAVLAGLHQVSIIHGKGTGALRKGVQQFLEKHQNVKNTRLGGSGEGGSGVTVADLK</sequence>
<dbReference type="PROSITE" id="PS50828">
    <property type="entry name" value="SMR"/>
    <property type="match status" value="1"/>
</dbReference>
<evidence type="ECO:0000256" key="2">
    <source>
        <dbReference type="ARBA" id="ARBA00022741"/>
    </source>
</evidence>
<dbReference type="AlphaFoldDB" id="A0A840QMS9"/>
<feature type="coiled-coil region" evidence="8">
    <location>
        <begin position="234"/>
        <end position="265"/>
    </location>
</feature>
<dbReference type="Proteomes" id="UP000551878">
    <property type="component" value="Unassembled WGS sequence"/>
</dbReference>
<dbReference type="SMART" id="SM00534">
    <property type="entry name" value="MUTSac"/>
    <property type="match status" value="1"/>
</dbReference>
<name>A0A840QMS9_9BACI</name>
<feature type="region of interest" description="Disordered" evidence="9">
    <location>
        <begin position="767"/>
        <end position="787"/>
    </location>
</feature>
<dbReference type="InterPro" id="IPR002625">
    <property type="entry name" value="Smr_dom"/>
</dbReference>
<evidence type="ECO:0000256" key="6">
    <source>
        <dbReference type="ARBA" id="ARBA00023125"/>
    </source>
</evidence>
<dbReference type="InterPro" id="IPR007696">
    <property type="entry name" value="DNA_mismatch_repair_MutS_core"/>
</dbReference>
<feature type="domain" description="Smr" evidence="10">
    <location>
        <begin position="712"/>
        <end position="787"/>
    </location>
</feature>
<dbReference type="InterPro" id="IPR036187">
    <property type="entry name" value="DNA_mismatch_repair_MutS_sf"/>
</dbReference>
<keyword evidence="8" id="KW-0175">Coiled coil</keyword>
<dbReference type="InterPro" id="IPR027417">
    <property type="entry name" value="P-loop_NTPase"/>
</dbReference>
<dbReference type="FunFam" id="3.40.50.300:FF:000830">
    <property type="entry name" value="Endonuclease MutS2"/>
    <property type="match status" value="1"/>
</dbReference>
<dbReference type="GO" id="GO:0045910">
    <property type="term" value="P:negative regulation of DNA recombination"/>
    <property type="evidence" value="ECO:0007669"/>
    <property type="project" value="InterPro"/>
</dbReference>
<comment type="function">
    <text evidence="7">Endonuclease that is involved in the suppression of homologous recombination and thus may have a key role in the control of bacterial genetic diversity.</text>
</comment>
<keyword evidence="5 7" id="KW-0694">RNA-binding</keyword>
<dbReference type="GO" id="GO:0006298">
    <property type="term" value="P:mismatch repair"/>
    <property type="evidence" value="ECO:0007669"/>
    <property type="project" value="InterPro"/>
</dbReference>
<dbReference type="CDD" id="cd03280">
    <property type="entry name" value="ABC_MutS2"/>
    <property type="match status" value="1"/>
</dbReference>
<gene>
    <name evidence="7" type="primary">mutS2</name>
    <name evidence="7" type="synonym">rqcU</name>
    <name evidence="11" type="ORF">HNQ41_000829</name>
</gene>
<dbReference type="SMART" id="SM00463">
    <property type="entry name" value="SMR"/>
    <property type="match status" value="1"/>
</dbReference>
<dbReference type="GO" id="GO:0019843">
    <property type="term" value="F:rRNA binding"/>
    <property type="evidence" value="ECO:0007669"/>
    <property type="project" value="UniProtKB-UniRule"/>
</dbReference>
<evidence type="ECO:0000256" key="7">
    <source>
        <dbReference type="HAMAP-Rule" id="MF_00092"/>
    </source>
</evidence>
<proteinExistence type="inferred from homology"/>
<evidence type="ECO:0000259" key="10">
    <source>
        <dbReference type="PROSITE" id="PS50828"/>
    </source>
</evidence>
<dbReference type="Pfam" id="PF20297">
    <property type="entry name" value="MSSS"/>
    <property type="match status" value="1"/>
</dbReference>
<dbReference type="GO" id="GO:0004519">
    <property type="term" value="F:endonuclease activity"/>
    <property type="evidence" value="ECO:0007669"/>
    <property type="project" value="UniProtKB-UniRule"/>
</dbReference>
<dbReference type="GO" id="GO:0030983">
    <property type="term" value="F:mismatched DNA binding"/>
    <property type="evidence" value="ECO:0007669"/>
    <property type="project" value="InterPro"/>
</dbReference>
<dbReference type="InterPro" id="IPR005747">
    <property type="entry name" value="MutS2"/>
</dbReference>
<keyword evidence="7" id="KW-0540">Nuclease</keyword>
<dbReference type="GO" id="GO:0072344">
    <property type="term" value="P:rescue of stalled ribosome"/>
    <property type="evidence" value="ECO:0007669"/>
    <property type="project" value="UniProtKB-UniRule"/>
</dbReference>
<protein>
    <recommendedName>
        <fullName evidence="7">Endonuclease MutS2</fullName>
        <ecNumber evidence="7">3.1.-.-</ecNumber>
    </recommendedName>
    <alternativeName>
        <fullName evidence="7">Ribosome-associated protein quality control-upstream factor</fullName>
        <shortName evidence="7">RQC-upstream factor</shortName>
        <shortName evidence="7">RqcU</shortName>
        <ecNumber evidence="7">3.6.4.-</ecNumber>
    </alternativeName>
</protein>
<dbReference type="NCBIfam" id="TIGR01069">
    <property type="entry name" value="mutS2"/>
    <property type="match status" value="1"/>
</dbReference>
<dbReference type="GO" id="GO:0005524">
    <property type="term" value="F:ATP binding"/>
    <property type="evidence" value="ECO:0007669"/>
    <property type="project" value="UniProtKB-UniRule"/>
</dbReference>
<keyword evidence="7" id="KW-0255">Endonuclease</keyword>
<evidence type="ECO:0000256" key="9">
    <source>
        <dbReference type="SAM" id="MobiDB-lite"/>
    </source>
</evidence>
<dbReference type="SUPFAM" id="SSF160443">
    <property type="entry name" value="SMR domain-like"/>
    <property type="match status" value="1"/>
</dbReference>
<dbReference type="EMBL" id="JACHHB010000003">
    <property type="protein sequence ID" value="MBB5172685.1"/>
    <property type="molecule type" value="Genomic_DNA"/>
</dbReference>
<comment type="function">
    <text evidence="7">Acts as a ribosome collision sensor, splitting the ribosome into its 2 subunits. Detects stalled/collided 70S ribosomes which it binds and splits by an ATP-hydrolysis driven conformational change. Acts upstream of the ribosome quality control system (RQC), a ribosome-associated complex that mediates the extraction of incompletely synthesized nascent chains from stalled ribosomes and their subsequent degradation. Probably generates substrates for RQC.</text>
</comment>
<dbReference type="GO" id="GO:0016887">
    <property type="term" value="F:ATP hydrolysis activity"/>
    <property type="evidence" value="ECO:0007669"/>
    <property type="project" value="InterPro"/>
</dbReference>
<feature type="compositionally biased region" description="Basic residues" evidence="9">
    <location>
        <begin position="626"/>
        <end position="635"/>
    </location>
</feature>
<reference evidence="11 12" key="1">
    <citation type="submission" date="2020-08" db="EMBL/GenBank/DDBJ databases">
        <title>Genomic Encyclopedia of Type Strains, Phase IV (KMG-IV): sequencing the most valuable type-strain genomes for metagenomic binning, comparative biology and taxonomic classification.</title>
        <authorList>
            <person name="Goeker M."/>
        </authorList>
    </citation>
    <scope>NUCLEOTIDE SEQUENCE [LARGE SCALE GENOMIC DNA]</scope>
    <source>
        <strain evidence="11 12">DSM 24696</strain>
    </source>
</reference>
<dbReference type="GO" id="GO:0140664">
    <property type="term" value="F:ATP-dependent DNA damage sensor activity"/>
    <property type="evidence" value="ECO:0007669"/>
    <property type="project" value="InterPro"/>
</dbReference>
<feature type="region of interest" description="Disordered" evidence="9">
    <location>
        <begin position="615"/>
        <end position="641"/>
    </location>
</feature>
<dbReference type="InterPro" id="IPR046893">
    <property type="entry name" value="MSSS"/>
</dbReference>
<dbReference type="Gene3D" id="3.40.50.300">
    <property type="entry name" value="P-loop containing nucleotide triphosphate hydrolases"/>
    <property type="match status" value="1"/>
</dbReference>
<dbReference type="PIRSF" id="PIRSF005814">
    <property type="entry name" value="MutS_YshD"/>
    <property type="match status" value="1"/>
</dbReference>
<dbReference type="InterPro" id="IPR036063">
    <property type="entry name" value="Smr_dom_sf"/>
</dbReference>
<evidence type="ECO:0000256" key="1">
    <source>
        <dbReference type="ARBA" id="ARBA00022730"/>
    </source>
</evidence>
<feature type="binding site" evidence="7">
    <location>
        <begin position="335"/>
        <end position="342"/>
    </location>
    <ligand>
        <name>ATP</name>
        <dbReference type="ChEBI" id="CHEBI:30616"/>
    </ligand>
</feature>
<dbReference type="PANTHER" id="PTHR48466:SF2">
    <property type="entry name" value="OS10G0509000 PROTEIN"/>
    <property type="match status" value="1"/>
</dbReference>
<evidence type="ECO:0000313" key="12">
    <source>
        <dbReference type="Proteomes" id="UP000551878"/>
    </source>
</evidence>
<dbReference type="RefSeq" id="WP_184663150.1">
    <property type="nucleotide sequence ID" value="NZ_JACHHB010000003.1"/>
</dbReference>
<dbReference type="Pfam" id="PF00488">
    <property type="entry name" value="MutS_V"/>
    <property type="match status" value="1"/>
</dbReference>
<keyword evidence="1 7" id="KW-0699">rRNA-binding</keyword>
<keyword evidence="2 7" id="KW-0547">Nucleotide-binding</keyword>
<dbReference type="EC" id="3.1.-.-" evidence="7"/>
<dbReference type="InterPro" id="IPR000432">
    <property type="entry name" value="DNA_mismatch_repair_MutS_C"/>
</dbReference>
<comment type="subunit">
    <text evidence="7">Homodimer. Binds to stalled ribosomes, contacting rRNA.</text>
</comment>
<dbReference type="Gene3D" id="3.30.1370.110">
    <property type="match status" value="1"/>
</dbReference>
<dbReference type="SUPFAM" id="SSF48334">
    <property type="entry name" value="DNA repair protein MutS, domain III"/>
    <property type="match status" value="1"/>
</dbReference>
<dbReference type="EC" id="3.6.4.-" evidence="7"/>
<dbReference type="GO" id="GO:0043023">
    <property type="term" value="F:ribosomal large subunit binding"/>
    <property type="evidence" value="ECO:0007669"/>
    <property type="project" value="UniProtKB-UniRule"/>
</dbReference>
<dbReference type="SMART" id="SM00533">
    <property type="entry name" value="MUTSd"/>
    <property type="match status" value="1"/>
</dbReference>
<feature type="compositionally biased region" description="Basic and acidic residues" evidence="9">
    <location>
        <begin position="615"/>
        <end position="625"/>
    </location>
</feature>
<evidence type="ECO:0000256" key="5">
    <source>
        <dbReference type="ARBA" id="ARBA00022884"/>
    </source>
</evidence>
<dbReference type="PANTHER" id="PTHR48466">
    <property type="entry name" value="OS10G0509000 PROTEIN-RELATED"/>
    <property type="match status" value="1"/>
</dbReference>